<accession>A0A3R9Y7L9</accession>
<keyword evidence="1" id="KW-0732">Signal</keyword>
<dbReference type="Proteomes" id="UP000274661">
    <property type="component" value="Unassembled WGS sequence"/>
</dbReference>
<dbReference type="AlphaFoldDB" id="A0A3R9Y7L9"/>
<evidence type="ECO:0000313" key="3">
    <source>
        <dbReference type="Proteomes" id="UP000274661"/>
    </source>
</evidence>
<proteinExistence type="predicted"/>
<sequence>MRRALLLAAGAVALLAGPAPAQNSPVIAAARLAGQVGERYDGFLGTVQPQGGIVRSATDGVNIRRRTLYARFAAQRGVSPAEVGITAGCTLLARVQVGEAYLLSDNVWRRRQPGESAPVPSYCTGG</sequence>
<protein>
    <submittedName>
        <fullName evidence="2">DUF1318 domain-containing protein</fullName>
    </submittedName>
</protein>
<feature type="signal peptide" evidence="1">
    <location>
        <begin position="1"/>
        <end position="21"/>
    </location>
</feature>
<dbReference type="Pfam" id="PF07027">
    <property type="entry name" value="DUF1318"/>
    <property type="match status" value="1"/>
</dbReference>
<evidence type="ECO:0000256" key="1">
    <source>
        <dbReference type="SAM" id="SignalP"/>
    </source>
</evidence>
<reference evidence="2 3" key="1">
    <citation type="submission" date="2018-12" db="EMBL/GenBank/DDBJ databases">
        <title>Sphingomonas sp. HMF7854 Genome sequencing and assembly.</title>
        <authorList>
            <person name="Cha I."/>
            <person name="Kang H."/>
            <person name="Kim H."/>
            <person name="Kang J."/>
            <person name="Joh K."/>
        </authorList>
    </citation>
    <scope>NUCLEOTIDE SEQUENCE [LARGE SCALE GENOMIC DNA]</scope>
    <source>
        <strain evidence="2 3">HMF7854</strain>
    </source>
</reference>
<dbReference type="EMBL" id="RWJF01000001">
    <property type="protein sequence ID" value="RST31890.1"/>
    <property type="molecule type" value="Genomic_DNA"/>
</dbReference>
<name>A0A3R9Y7L9_9SPHN</name>
<dbReference type="RefSeq" id="WP_126719829.1">
    <property type="nucleotide sequence ID" value="NZ_RWJF01000001.1"/>
</dbReference>
<gene>
    <name evidence="2" type="ORF">HMF7854_14360</name>
</gene>
<dbReference type="InterPro" id="IPR008309">
    <property type="entry name" value="YdbL"/>
</dbReference>
<feature type="chain" id="PRO_5018574302" evidence="1">
    <location>
        <begin position="22"/>
        <end position="126"/>
    </location>
</feature>
<organism evidence="2 3">
    <name type="scientific">Sphingomonas ginkgonis</name>
    <dbReference type="NCBI Taxonomy" id="2315330"/>
    <lineage>
        <taxon>Bacteria</taxon>
        <taxon>Pseudomonadati</taxon>
        <taxon>Pseudomonadota</taxon>
        <taxon>Alphaproteobacteria</taxon>
        <taxon>Sphingomonadales</taxon>
        <taxon>Sphingomonadaceae</taxon>
        <taxon>Sphingomonas</taxon>
    </lineage>
</organism>
<evidence type="ECO:0000313" key="2">
    <source>
        <dbReference type="EMBL" id="RST31890.1"/>
    </source>
</evidence>
<keyword evidence="3" id="KW-1185">Reference proteome</keyword>
<comment type="caution">
    <text evidence="2">The sequence shown here is derived from an EMBL/GenBank/DDBJ whole genome shotgun (WGS) entry which is preliminary data.</text>
</comment>
<dbReference type="OrthoDB" id="7474881at2"/>